<keyword evidence="2" id="KW-1185">Reference proteome</keyword>
<dbReference type="EMBL" id="QVQA01000060">
    <property type="protein sequence ID" value="KAF5097705.1"/>
    <property type="molecule type" value="Genomic_DNA"/>
</dbReference>
<evidence type="ECO:0000313" key="2">
    <source>
        <dbReference type="Proteomes" id="UP000744676"/>
    </source>
</evidence>
<sequence>MAVVDDKRLVNRIQQIIEDVGYDCEVVEIVPLEKQASGPADEHNKLFKVSASVGGMTCASCVNAVNEQVKLLPFIKSFNVSLMNNSAEFVITEPKVNVEKIKESIEDAGYEFSVVSVMPVVTVKSQSRTVNLSVTGMFCR</sequence>
<protein>
    <submittedName>
        <fullName evidence="1">Uncharacterized protein</fullName>
    </submittedName>
</protein>
<name>A0ACB6V4F6_9ASCO</name>
<comment type="caution">
    <text evidence="1">The sequence shown here is derived from an EMBL/GenBank/DDBJ whole genome shotgun (WGS) entry which is preliminary data.</text>
</comment>
<gene>
    <name evidence="1" type="ORF">D0Z00_002306</name>
</gene>
<accession>A0ACB6V4F6</accession>
<proteinExistence type="predicted"/>
<dbReference type="Proteomes" id="UP000744676">
    <property type="component" value="Unassembled WGS sequence"/>
</dbReference>
<organism evidence="1 2">
    <name type="scientific">Geotrichum galactomycetum</name>
    <dbReference type="NCBI Taxonomy" id="27317"/>
    <lineage>
        <taxon>Eukaryota</taxon>
        <taxon>Fungi</taxon>
        <taxon>Dikarya</taxon>
        <taxon>Ascomycota</taxon>
        <taxon>Saccharomycotina</taxon>
        <taxon>Dipodascomycetes</taxon>
        <taxon>Dipodascales</taxon>
        <taxon>Dipodascaceae</taxon>
        <taxon>Geotrichum</taxon>
    </lineage>
</organism>
<evidence type="ECO:0000313" key="1">
    <source>
        <dbReference type="EMBL" id="KAF5097705.1"/>
    </source>
</evidence>
<reference evidence="1 2" key="1">
    <citation type="journal article" date="2020" name="Front. Microbiol.">
        <title>Phenotypic and Genetic Characterization of the Cheese Ripening Yeast Geotrichum candidum.</title>
        <authorList>
            <person name="Perkins V."/>
            <person name="Vignola S."/>
            <person name="Lessard M.H."/>
            <person name="Plante P.L."/>
            <person name="Corbeil J."/>
            <person name="Dugat-Bony E."/>
            <person name="Frenette M."/>
            <person name="Labrie S."/>
        </authorList>
    </citation>
    <scope>NUCLEOTIDE SEQUENCE [LARGE SCALE GENOMIC DNA]</scope>
    <source>
        <strain evidence="1 2">LMA-1147</strain>
    </source>
</reference>